<dbReference type="AlphaFoldDB" id="A0A0H3M120"/>
<gene>
    <name evidence="1" type="ordered locus">ERWE_CDS_09300</name>
</gene>
<reference evidence="1 2" key="1">
    <citation type="journal article" date="2006" name="J. Bacteriol.">
        <title>Comparative genomic analysis of three strains of Ehrlichia ruminantium reveals an active process of genome size plasticity.</title>
        <authorList>
            <person name="Frutos R."/>
            <person name="Viari A."/>
            <person name="Ferraz C."/>
            <person name="Morgat A."/>
            <person name="Eychenie S."/>
            <person name="Kandassami Y."/>
            <person name="Chantal I."/>
            <person name="Bensaid A."/>
            <person name="Coissac E."/>
            <person name="Vachiery N."/>
            <person name="Demaille J."/>
            <person name="Martinez D."/>
        </authorList>
    </citation>
    <scope>NUCLEOTIDE SEQUENCE [LARGE SCALE GENOMIC DNA]</scope>
    <source>
        <strain evidence="1 2">Welgevonden</strain>
    </source>
</reference>
<name>A0A0H3M120_EHRRW</name>
<protein>
    <submittedName>
        <fullName evidence="1">Uncharacterized protein</fullName>
    </submittedName>
</protein>
<dbReference type="Proteomes" id="UP000001021">
    <property type="component" value="Chromosome"/>
</dbReference>
<dbReference type="HOGENOM" id="CLU_1903385_0_0_5"/>
<dbReference type="KEGG" id="eru:Erum8790"/>
<keyword evidence="2" id="KW-1185">Reference proteome</keyword>
<dbReference type="EMBL" id="CR925678">
    <property type="protein sequence ID" value="CAI27424.1"/>
    <property type="molecule type" value="Genomic_DNA"/>
</dbReference>
<proteinExistence type="predicted"/>
<accession>A0A0H3M120</accession>
<sequence length="143" mass="16324">MLITWFFMTYDIDFLIEKSSGFDVYSGEMHLNPAGSEYYMSGSVTNQHTGDVGELGLKYNNITVDNNSVKCNIDIALQCYHSSDKMYESAFFNKDFKISNLDRGNVMLIDDDYSLPQKLPGEVKVETKQNHVIMLVRSSEMYA</sequence>
<evidence type="ECO:0000313" key="2">
    <source>
        <dbReference type="Proteomes" id="UP000001021"/>
    </source>
</evidence>
<organism evidence="1 2">
    <name type="scientific">Ehrlichia ruminantium (strain Welgevonden)</name>
    <dbReference type="NCBI Taxonomy" id="254945"/>
    <lineage>
        <taxon>Bacteria</taxon>
        <taxon>Pseudomonadati</taxon>
        <taxon>Pseudomonadota</taxon>
        <taxon>Alphaproteobacteria</taxon>
        <taxon>Rickettsiales</taxon>
        <taxon>Anaplasmataceae</taxon>
        <taxon>Ehrlichia</taxon>
    </lineage>
</organism>
<dbReference type="KEGG" id="erw:ERWE_CDS_09300"/>
<evidence type="ECO:0000313" key="1">
    <source>
        <dbReference type="EMBL" id="CAI27424.1"/>
    </source>
</evidence>